<feature type="non-terminal residue" evidence="3">
    <location>
        <position position="1"/>
    </location>
</feature>
<proteinExistence type="predicted"/>
<evidence type="ECO:0000256" key="1">
    <source>
        <dbReference type="SAM" id="MobiDB-lite"/>
    </source>
</evidence>
<dbReference type="OrthoDB" id="7680836at2759"/>
<dbReference type="Proteomes" id="UP000504606">
    <property type="component" value="Unplaced"/>
</dbReference>
<feature type="non-terminal residue" evidence="3">
    <location>
        <position position="275"/>
    </location>
</feature>
<feature type="region of interest" description="Disordered" evidence="1">
    <location>
        <begin position="23"/>
        <end position="100"/>
    </location>
</feature>
<organism evidence="2 3">
    <name type="scientific">Frankliniella occidentalis</name>
    <name type="common">Western flower thrips</name>
    <name type="synonym">Euthrips occidentalis</name>
    <dbReference type="NCBI Taxonomy" id="133901"/>
    <lineage>
        <taxon>Eukaryota</taxon>
        <taxon>Metazoa</taxon>
        <taxon>Ecdysozoa</taxon>
        <taxon>Arthropoda</taxon>
        <taxon>Hexapoda</taxon>
        <taxon>Insecta</taxon>
        <taxon>Pterygota</taxon>
        <taxon>Neoptera</taxon>
        <taxon>Paraneoptera</taxon>
        <taxon>Thysanoptera</taxon>
        <taxon>Terebrantia</taxon>
        <taxon>Thripoidea</taxon>
        <taxon>Thripidae</taxon>
        <taxon>Frankliniella</taxon>
    </lineage>
</organism>
<feature type="region of interest" description="Disordered" evidence="1">
    <location>
        <begin position="116"/>
        <end position="161"/>
    </location>
</feature>
<feature type="compositionally biased region" description="Low complexity" evidence="1">
    <location>
        <begin position="72"/>
        <end position="84"/>
    </location>
</feature>
<dbReference type="GeneID" id="127752132"/>
<gene>
    <name evidence="3" type="primary">LOC127752132</name>
</gene>
<evidence type="ECO:0000313" key="2">
    <source>
        <dbReference type="Proteomes" id="UP000504606"/>
    </source>
</evidence>
<protein>
    <submittedName>
        <fullName evidence="3">Protein grainyhead-like</fullName>
    </submittedName>
</protein>
<name>A0A9C6XBA8_FRAOC</name>
<accession>A0A9C6XBA8</accession>
<sequence length="275" mass="28031">SASTAGGPGGGVLQLKAANGASGAGLGGATLDGDLHGLFLQPHHQQQQLLVKREPEDLSHRKQQSSPGLAGGRSSSNGSSSSGSAKLVLANGGAGAEHGDGLDVIKDEYKAMAYSTQMFGGQPAPQGHHGSGTPSPGPYNDMQYAAAPPPGPQQPVYMSPVPNLRTSAPPPTSSSFATVPERYYSDYFPPVPDQGYATLRQQIPTYMDPAGEAAGGPTVSTSDLVRSYVRTSAYNHNKGVIAAATAAGLTVDLPSPDSGIGAEAITPRDQTAIQQ</sequence>
<dbReference type="KEGG" id="foc:127752132"/>
<feature type="compositionally biased region" description="Low complexity" evidence="1">
    <location>
        <begin position="125"/>
        <end position="134"/>
    </location>
</feature>
<evidence type="ECO:0000313" key="3">
    <source>
        <dbReference type="RefSeq" id="XP_052132736.1"/>
    </source>
</evidence>
<feature type="compositionally biased region" description="Low complexity" evidence="1">
    <location>
        <begin position="31"/>
        <end position="50"/>
    </location>
</feature>
<dbReference type="RefSeq" id="XP_052132736.1">
    <property type="nucleotide sequence ID" value="XM_052276776.1"/>
</dbReference>
<reference evidence="3" key="1">
    <citation type="submission" date="2025-08" db="UniProtKB">
        <authorList>
            <consortium name="RefSeq"/>
        </authorList>
    </citation>
    <scope>IDENTIFICATION</scope>
    <source>
        <tissue evidence="3">Whole organism</tissue>
    </source>
</reference>
<dbReference type="AlphaFoldDB" id="A0A9C6XBA8"/>
<keyword evidence="2" id="KW-1185">Reference proteome</keyword>
<feature type="compositionally biased region" description="Basic and acidic residues" evidence="1">
    <location>
        <begin position="51"/>
        <end position="60"/>
    </location>
</feature>